<dbReference type="Proteomes" id="UP000479000">
    <property type="component" value="Unassembled WGS sequence"/>
</dbReference>
<sequence>MTIRGASVRSSCWILSYFRDSETSATSEPLIRQGRIINDPVTSPYRMRLPPRFALGPSPPHPRTHPSMRDPGHSHVSHGDLVAYPGQTDHISFPDHRDLVAFQPQVPAEYSERFAQMEAYKNGQKAILEATNDRKTSVVQKEALWEGKDPDYRRSEPEGNRSLYSSIHCQPLSHNHCQPLHSRHE</sequence>
<keyword evidence="2" id="KW-1185">Reference proteome</keyword>
<name>A0A6H5GNK9_9HEMI</name>
<evidence type="ECO:0000313" key="1">
    <source>
        <dbReference type="EMBL" id="CAB0003447.1"/>
    </source>
</evidence>
<gene>
    <name evidence="1" type="ORF">NTEN_LOCUS8976</name>
</gene>
<organism evidence="1 2">
    <name type="scientific">Nesidiocoris tenuis</name>
    <dbReference type="NCBI Taxonomy" id="355587"/>
    <lineage>
        <taxon>Eukaryota</taxon>
        <taxon>Metazoa</taxon>
        <taxon>Ecdysozoa</taxon>
        <taxon>Arthropoda</taxon>
        <taxon>Hexapoda</taxon>
        <taxon>Insecta</taxon>
        <taxon>Pterygota</taxon>
        <taxon>Neoptera</taxon>
        <taxon>Paraneoptera</taxon>
        <taxon>Hemiptera</taxon>
        <taxon>Heteroptera</taxon>
        <taxon>Panheteroptera</taxon>
        <taxon>Cimicomorpha</taxon>
        <taxon>Miridae</taxon>
        <taxon>Dicyphina</taxon>
        <taxon>Nesidiocoris</taxon>
    </lineage>
</organism>
<dbReference type="AlphaFoldDB" id="A0A6H5GNK9"/>
<reference evidence="1 2" key="1">
    <citation type="submission" date="2020-02" db="EMBL/GenBank/DDBJ databases">
        <authorList>
            <person name="Ferguson B K."/>
        </authorList>
    </citation>
    <scope>NUCLEOTIDE SEQUENCE [LARGE SCALE GENOMIC DNA]</scope>
</reference>
<dbReference type="EMBL" id="CADCXU010013494">
    <property type="protein sequence ID" value="CAB0003447.1"/>
    <property type="molecule type" value="Genomic_DNA"/>
</dbReference>
<proteinExistence type="predicted"/>
<accession>A0A6H5GNK9</accession>
<protein>
    <submittedName>
        <fullName evidence="1">Uncharacterized protein</fullName>
    </submittedName>
</protein>
<evidence type="ECO:0000313" key="2">
    <source>
        <dbReference type="Proteomes" id="UP000479000"/>
    </source>
</evidence>